<comment type="similarity">
    <text evidence="4">Belongs to the deoxyhypusine synthase family.</text>
</comment>
<dbReference type="Proteomes" id="UP000051530">
    <property type="component" value="Unassembled WGS sequence"/>
</dbReference>
<evidence type="ECO:0000256" key="6">
    <source>
        <dbReference type="ARBA" id="ARBA00023027"/>
    </source>
</evidence>
<dbReference type="PANTHER" id="PTHR11703:SF0">
    <property type="entry name" value="DEOXYHYPUSINE SYNTHASE"/>
    <property type="match status" value="1"/>
</dbReference>
<dbReference type="GO" id="GO:0005737">
    <property type="term" value="C:cytoplasm"/>
    <property type="evidence" value="ECO:0007669"/>
    <property type="project" value="TreeGrafter"/>
</dbReference>
<evidence type="ECO:0000256" key="4">
    <source>
        <dbReference type="ARBA" id="ARBA00009892"/>
    </source>
</evidence>
<comment type="caution">
    <text evidence="7">The sequence shown here is derived from an EMBL/GenBank/DDBJ whole genome shotgun (WGS) entry which is preliminary data.</text>
</comment>
<evidence type="ECO:0000256" key="3">
    <source>
        <dbReference type="ARBA" id="ARBA00005041"/>
    </source>
</evidence>
<dbReference type="InterPro" id="IPR036982">
    <property type="entry name" value="Deoxyhypusine_synthase_sf"/>
</dbReference>
<sequence length="269" mass="31035">MSFNIDDLLENYKNGSHESQNLYDACKEFQRFENCKVFFGCSSELLSDKTNEMIFYLIVNKMVNVMVVNVDFIIYQMLYPQNLHKEQDENLKISFLRTRIEYIQKNLGDRKHFCISDIIHEIGMILKDNCKFLHIAAQNNISIYVPDFCDSHFGMLFKGIIIDQLNDCKKLNRECFFIKNTAAVILGTSNIKHAILNANLFKNGLNSCIIVNSCNEMDCSDSGANIDEAVSWGKIIPDSSSIKIRSDPSLVFPILWHAWIKTFEKNLEK</sequence>
<reference evidence="7 8" key="1">
    <citation type="submission" date="2015-07" db="EMBL/GenBank/DDBJ databases">
        <title>The genome of Pseudoloma neurophilia, a relevant intracellular parasite of the zebrafish.</title>
        <authorList>
            <person name="Ndikumana S."/>
            <person name="Pelin A."/>
            <person name="Sanders J."/>
            <person name="Corradi N."/>
        </authorList>
    </citation>
    <scope>NUCLEOTIDE SEQUENCE [LARGE SCALE GENOMIC DNA]</scope>
    <source>
        <strain evidence="7 8">MK1</strain>
    </source>
</reference>
<proteinExistence type="inferred from homology"/>
<dbReference type="Gene3D" id="3.40.910.10">
    <property type="entry name" value="Deoxyhypusine synthase"/>
    <property type="match status" value="2"/>
</dbReference>
<dbReference type="EC" id="2.5.1.46" evidence="5"/>
<dbReference type="VEuPathDB" id="MicrosporidiaDB:M153_3370006219"/>
<protein>
    <recommendedName>
        <fullName evidence="5">deoxyhypusine synthase</fullName>
        <ecNumber evidence="5">2.5.1.46</ecNumber>
    </recommendedName>
</protein>
<evidence type="ECO:0000256" key="5">
    <source>
        <dbReference type="ARBA" id="ARBA00012683"/>
    </source>
</evidence>
<comment type="pathway">
    <text evidence="3">Protein modification; eIF5A hypusination.</text>
</comment>
<dbReference type="SUPFAM" id="SSF52467">
    <property type="entry name" value="DHS-like NAD/FAD-binding domain"/>
    <property type="match status" value="1"/>
</dbReference>
<organism evidence="7 8">
    <name type="scientific">Pseudoloma neurophilia</name>
    <dbReference type="NCBI Taxonomy" id="146866"/>
    <lineage>
        <taxon>Eukaryota</taxon>
        <taxon>Fungi</taxon>
        <taxon>Fungi incertae sedis</taxon>
        <taxon>Microsporidia</taxon>
        <taxon>Pseudoloma</taxon>
    </lineage>
</organism>
<comment type="function">
    <text evidence="2">Catalyzes the NAD-dependent oxidative cleavage of spermidine and the subsequent transfer of the butylamine moiety of spermidine to the epsilon-amino group of a specific lysine residue of the eIF-5A precursor protein to form the intermediate deoxyhypusine residue.</text>
</comment>
<dbReference type="InterPro" id="IPR002773">
    <property type="entry name" value="Deoxyhypusine_synthase"/>
</dbReference>
<keyword evidence="8" id="KW-1185">Reference proteome</keyword>
<comment type="catalytic activity">
    <reaction evidence="1">
        <text>[eIF5A protein]-L-lysine + spermidine = [eIF5A protein]-deoxyhypusine + propane-1,3-diamine</text>
        <dbReference type="Rhea" id="RHEA:33299"/>
        <dbReference type="Rhea" id="RHEA-COMP:10143"/>
        <dbReference type="Rhea" id="RHEA-COMP:10144"/>
        <dbReference type="ChEBI" id="CHEBI:29969"/>
        <dbReference type="ChEBI" id="CHEBI:57484"/>
        <dbReference type="ChEBI" id="CHEBI:57834"/>
        <dbReference type="ChEBI" id="CHEBI:82657"/>
        <dbReference type="EC" id="2.5.1.46"/>
    </reaction>
</comment>
<dbReference type="EMBL" id="LGUB01000115">
    <property type="protein sequence ID" value="KRH94215.1"/>
    <property type="molecule type" value="Genomic_DNA"/>
</dbReference>
<evidence type="ECO:0000256" key="2">
    <source>
        <dbReference type="ARBA" id="ARBA00002823"/>
    </source>
</evidence>
<gene>
    <name evidence="7" type="ORF">M153_3370006219</name>
</gene>
<accession>A0A0R0M580</accession>
<dbReference type="AlphaFoldDB" id="A0A0R0M580"/>
<keyword evidence="6" id="KW-0520">NAD</keyword>
<dbReference type="Pfam" id="PF01916">
    <property type="entry name" value="DS"/>
    <property type="match status" value="2"/>
</dbReference>
<evidence type="ECO:0000256" key="1">
    <source>
        <dbReference type="ARBA" id="ARBA00000952"/>
    </source>
</evidence>
<dbReference type="PANTHER" id="PTHR11703">
    <property type="entry name" value="DEOXYHYPUSINE SYNTHASE"/>
    <property type="match status" value="1"/>
</dbReference>
<evidence type="ECO:0000313" key="8">
    <source>
        <dbReference type="Proteomes" id="UP000051530"/>
    </source>
</evidence>
<dbReference type="OrthoDB" id="294378at2759"/>
<dbReference type="InterPro" id="IPR029035">
    <property type="entry name" value="DHS-like_NAD/FAD-binding_dom"/>
</dbReference>
<dbReference type="GO" id="GO:0034038">
    <property type="term" value="F:deoxyhypusine synthase activity"/>
    <property type="evidence" value="ECO:0007669"/>
    <property type="project" value="UniProtKB-EC"/>
</dbReference>
<evidence type="ECO:0000313" key="7">
    <source>
        <dbReference type="EMBL" id="KRH94215.1"/>
    </source>
</evidence>
<name>A0A0R0M580_9MICR</name>